<accession>A0ACC1MGX2</accession>
<comment type="caution">
    <text evidence="1">The sequence shown here is derived from an EMBL/GenBank/DDBJ whole genome shotgun (WGS) entry which is preliminary data.</text>
</comment>
<reference evidence="1" key="1">
    <citation type="submission" date="2022-10" db="EMBL/GenBank/DDBJ databases">
        <title>Genome Sequence of Xylaria curta.</title>
        <authorList>
            <person name="Buettner E."/>
        </authorList>
    </citation>
    <scope>NUCLEOTIDE SEQUENCE</scope>
    <source>
        <strain evidence="1">Babe10</strain>
    </source>
</reference>
<dbReference type="Proteomes" id="UP001143856">
    <property type="component" value="Unassembled WGS sequence"/>
</dbReference>
<dbReference type="EMBL" id="JAPDGR010005529">
    <property type="protein sequence ID" value="KAJ2965586.1"/>
    <property type="molecule type" value="Genomic_DNA"/>
</dbReference>
<evidence type="ECO:0000313" key="1">
    <source>
        <dbReference type="EMBL" id="KAJ2965586.1"/>
    </source>
</evidence>
<gene>
    <name evidence="1" type="ORF">NUW58_g10859</name>
</gene>
<evidence type="ECO:0000313" key="2">
    <source>
        <dbReference type="Proteomes" id="UP001143856"/>
    </source>
</evidence>
<keyword evidence="2" id="KW-1185">Reference proteome</keyword>
<name>A0ACC1MGX2_9PEZI</name>
<proteinExistence type="predicted"/>
<organism evidence="1 2">
    <name type="scientific">Xylaria curta</name>
    <dbReference type="NCBI Taxonomy" id="42375"/>
    <lineage>
        <taxon>Eukaryota</taxon>
        <taxon>Fungi</taxon>
        <taxon>Dikarya</taxon>
        <taxon>Ascomycota</taxon>
        <taxon>Pezizomycotina</taxon>
        <taxon>Sordariomycetes</taxon>
        <taxon>Xylariomycetidae</taxon>
        <taxon>Xylariales</taxon>
        <taxon>Xylariaceae</taxon>
        <taxon>Xylaria</taxon>
    </lineage>
</organism>
<sequence length="132" mass="14870">MRGAEEMYLPLDDPQVDSHWSPEELAALKKKELEDALKRVHEGLLHWVRFFENSPKYPKVGYLKRPKNWLDNEPRRPLCVLPVGLGLEPEPVGLGIELVVPPIEPVGELPPLLVPAEFGSRFAAATAEIFLN</sequence>
<protein>
    <submittedName>
        <fullName evidence="1">Uncharacterized protein</fullName>
    </submittedName>
</protein>